<dbReference type="Gene3D" id="3.40.50.1820">
    <property type="entry name" value="alpha/beta hydrolase"/>
    <property type="match status" value="1"/>
</dbReference>
<dbReference type="PANTHER" id="PTHR37017:SF11">
    <property type="entry name" value="ESTERASE_LIPASE_THIOESTERASE DOMAIN-CONTAINING PROTEIN"/>
    <property type="match status" value="1"/>
</dbReference>
<protein>
    <recommendedName>
        <fullName evidence="1">AB hydrolase-1 domain-containing protein</fullName>
    </recommendedName>
</protein>
<dbReference type="InterPro" id="IPR000073">
    <property type="entry name" value="AB_hydrolase_1"/>
</dbReference>
<dbReference type="InterPro" id="IPR029058">
    <property type="entry name" value="AB_hydrolase_fold"/>
</dbReference>
<dbReference type="AlphaFoldDB" id="A0AAW1QTK9"/>
<proteinExistence type="predicted"/>
<name>A0AAW1QTK9_9CHLO</name>
<organism evidence="2 3">
    <name type="scientific">Apatococcus lobatus</name>
    <dbReference type="NCBI Taxonomy" id="904363"/>
    <lineage>
        <taxon>Eukaryota</taxon>
        <taxon>Viridiplantae</taxon>
        <taxon>Chlorophyta</taxon>
        <taxon>core chlorophytes</taxon>
        <taxon>Trebouxiophyceae</taxon>
        <taxon>Chlorellales</taxon>
        <taxon>Chlorellaceae</taxon>
        <taxon>Apatococcus</taxon>
    </lineage>
</organism>
<evidence type="ECO:0000259" key="1">
    <source>
        <dbReference type="Pfam" id="PF12697"/>
    </source>
</evidence>
<sequence>MHRPSLVLVHGSYGTAAGWLPFQAAMQSRGYAVHAVDLPWEKSPRTGGLPDLQDYVDALVSFVRSKQLKSIALVGHSFGGVVVSLATEALQKETKVLVFLDGYILQDNENCLDFLPKPFVERLHAEAAETGGWCFSKSISVNDWAASFYNDAFFDTAKKAWDKCHGEPIRVWQDRVTLPASFTNTSRPSIYVRFLDDKCLPSEHWELMAQRLPKCTTCRIPGSHFAFATQPESVATALDAALQQTLALDPDGQCWNCEDASSMVEIGPCRAKDLNRYLAATNVDYELNPHPTASQFKLSTIDIPCEGLLPYSTPFTKIHNKVERASFRTESPVSTLTMPSFMQNLAPFVKPQTPRSTCDSGEELA</sequence>
<feature type="domain" description="AB hydrolase-1" evidence="1">
    <location>
        <begin position="6"/>
        <end position="236"/>
    </location>
</feature>
<reference evidence="2 3" key="1">
    <citation type="journal article" date="2024" name="Nat. Commun.">
        <title>Phylogenomics reveals the evolutionary origins of lichenization in chlorophyte algae.</title>
        <authorList>
            <person name="Puginier C."/>
            <person name="Libourel C."/>
            <person name="Otte J."/>
            <person name="Skaloud P."/>
            <person name="Haon M."/>
            <person name="Grisel S."/>
            <person name="Petersen M."/>
            <person name="Berrin J.G."/>
            <person name="Delaux P.M."/>
            <person name="Dal Grande F."/>
            <person name="Keller J."/>
        </authorList>
    </citation>
    <scope>NUCLEOTIDE SEQUENCE [LARGE SCALE GENOMIC DNA]</scope>
    <source>
        <strain evidence="2 3">SAG 2145</strain>
    </source>
</reference>
<dbReference type="Pfam" id="PF12697">
    <property type="entry name" value="Abhydrolase_6"/>
    <property type="match status" value="1"/>
</dbReference>
<evidence type="ECO:0000313" key="2">
    <source>
        <dbReference type="EMBL" id="KAK9824861.1"/>
    </source>
</evidence>
<dbReference type="SUPFAM" id="SSF53474">
    <property type="entry name" value="alpha/beta-Hydrolases"/>
    <property type="match status" value="1"/>
</dbReference>
<dbReference type="EMBL" id="JALJOS010000027">
    <property type="protein sequence ID" value="KAK9824861.1"/>
    <property type="molecule type" value="Genomic_DNA"/>
</dbReference>
<dbReference type="InterPro" id="IPR052897">
    <property type="entry name" value="Sec-Metab_Biosynth_Hydrolase"/>
</dbReference>
<comment type="caution">
    <text evidence="2">The sequence shown here is derived from an EMBL/GenBank/DDBJ whole genome shotgun (WGS) entry which is preliminary data.</text>
</comment>
<evidence type="ECO:0000313" key="3">
    <source>
        <dbReference type="Proteomes" id="UP001438707"/>
    </source>
</evidence>
<dbReference type="Proteomes" id="UP001438707">
    <property type="component" value="Unassembled WGS sequence"/>
</dbReference>
<gene>
    <name evidence="2" type="ORF">WJX74_001376</name>
</gene>
<keyword evidence="3" id="KW-1185">Reference proteome</keyword>
<accession>A0AAW1QTK9</accession>
<dbReference type="PANTHER" id="PTHR37017">
    <property type="entry name" value="AB HYDROLASE-1 DOMAIN-CONTAINING PROTEIN-RELATED"/>
    <property type="match status" value="1"/>
</dbReference>